<dbReference type="Pfam" id="PF00890">
    <property type="entry name" value="FAD_binding_2"/>
    <property type="match status" value="1"/>
</dbReference>
<organism evidence="6 7">
    <name type="scientific">Paraeggerthella hongkongensis</name>
    <dbReference type="NCBI Taxonomy" id="230658"/>
    <lineage>
        <taxon>Bacteria</taxon>
        <taxon>Bacillati</taxon>
        <taxon>Actinomycetota</taxon>
        <taxon>Coriobacteriia</taxon>
        <taxon>Eggerthellales</taxon>
        <taxon>Eggerthellaceae</taxon>
        <taxon>Paraeggerthella</taxon>
    </lineage>
</organism>
<dbReference type="PROSITE" id="PS51318">
    <property type="entry name" value="TAT"/>
    <property type="match status" value="1"/>
</dbReference>
<dbReference type="SUPFAM" id="SSF56425">
    <property type="entry name" value="Succinate dehydrogenase/fumarate reductase flavoprotein, catalytic domain"/>
    <property type="match status" value="1"/>
</dbReference>
<dbReference type="InterPro" id="IPR003953">
    <property type="entry name" value="FAD-dep_OxRdtase_2_FAD-bd"/>
</dbReference>
<protein>
    <submittedName>
        <fullName evidence="6">Succinate dehydrogenase</fullName>
    </submittedName>
</protein>
<dbReference type="PANTHER" id="PTHR43400:SF10">
    <property type="entry name" value="3-OXOSTEROID 1-DEHYDROGENASE"/>
    <property type="match status" value="1"/>
</dbReference>
<dbReference type="SUPFAM" id="SSF51905">
    <property type="entry name" value="FAD/NAD(P)-binding domain"/>
    <property type="match status" value="1"/>
</dbReference>
<keyword evidence="2" id="KW-0285">Flavoprotein</keyword>
<dbReference type="InterPro" id="IPR027477">
    <property type="entry name" value="Succ_DH/fumarate_Rdtase_cat_sf"/>
</dbReference>
<evidence type="ECO:0000256" key="1">
    <source>
        <dbReference type="ARBA" id="ARBA00001974"/>
    </source>
</evidence>
<evidence type="ECO:0000256" key="2">
    <source>
        <dbReference type="ARBA" id="ARBA00022630"/>
    </source>
</evidence>
<comment type="caution">
    <text evidence="6">The sequence shown here is derived from an EMBL/GenBank/DDBJ whole genome shotgun (WGS) entry which is preliminary data.</text>
</comment>
<dbReference type="Proteomes" id="UP000278632">
    <property type="component" value="Unassembled WGS sequence"/>
</dbReference>
<reference evidence="7" key="1">
    <citation type="submission" date="2018-05" db="EMBL/GenBank/DDBJ databases">
        <title>Genome Sequencing of selected type strains of the family Eggerthellaceae.</title>
        <authorList>
            <person name="Danylec N."/>
            <person name="Stoll D.A."/>
            <person name="Doetsch A."/>
            <person name="Huch M."/>
        </authorList>
    </citation>
    <scope>NUCLEOTIDE SEQUENCE [LARGE SCALE GENOMIC DNA]</scope>
    <source>
        <strain evidence="7">DSM 16106</strain>
    </source>
</reference>
<keyword evidence="7" id="KW-1185">Reference proteome</keyword>
<dbReference type="OrthoDB" id="9813348at2"/>
<evidence type="ECO:0000313" key="7">
    <source>
        <dbReference type="Proteomes" id="UP000278632"/>
    </source>
</evidence>
<dbReference type="AlphaFoldDB" id="A0A3N0BHY1"/>
<dbReference type="GO" id="GO:0008202">
    <property type="term" value="P:steroid metabolic process"/>
    <property type="evidence" value="ECO:0007669"/>
    <property type="project" value="UniProtKB-ARBA"/>
</dbReference>
<evidence type="ECO:0000256" key="3">
    <source>
        <dbReference type="ARBA" id="ARBA00022827"/>
    </source>
</evidence>
<dbReference type="Gene3D" id="3.90.700.10">
    <property type="entry name" value="Succinate dehydrogenase/fumarate reductase flavoprotein, catalytic domain"/>
    <property type="match status" value="1"/>
</dbReference>
<keyword evidence="3" id="KW-0274">FAD</keyword>
<sequence length="553" mass="58130">MGQNLEVRNGKKFTRREALFAGGVVTVGALASGLLSGCSQGASTASAESWDKEADVVVIGAGTGLYTALRAREDGLSAIVLEKGAKPGGSTLYSSSVVWAPANKLMEQNGDKDSKADALAYIEAGSAETYLPEHAEAFVDNVNVALENVTRLAGVEWVYWASGIDYRSDLPGGKTIGRSLCPKVEKGQAIAGVLGGALVSHAQDAGVEIMAKTPARQLITRETEAGGLEVIGVLANDGKKDIRIRAKRAVVLSSGGFDWNESMMKTYLRVPARYSWGTPDGTGDGHKMAMKAGCDFSLMNEAWLSPGYKVEYEEARSLGASKLSTAIRDDCKRGVIYVNKHGRRFTNECSNYDSVGRSFCALENGAEPRGWKNLPAFAIADQAAVDAYGLNGGKPGEPGAAFKQYASLDELAQDCGIDADGLKEEVSRYNEHARNGADPDFGRGQDYYGQNYTGGDSNFEGAARTLAPLEQGPFWAAEVVPVVLGTMGGVKTTPAARALDAEGNEVERLFAHGNCSGVGCGGAFYTGGGGTLGPSLAFGEVIASQLPGLDPWS</sequence>
<dbReference type="PANTHER" id="PTHR43400">
    <property type="entry name" value="FUMARATE REDUCTASE"/>
    <property type="match status" value="1"/>
</dbReference>
<name>A0A3N0BHY1_9ACTN</name>
<dbReference type="InterPro" id="IPR006311">
    <property type="entry name" value="TAT_signal"/>
</dbReference>
<comment type="cofactor">
    <cofactor evidence="1">
        <name>FAD</name>
        <dbReference type="ChEBI" id="CHEBI:57692"/>
    </cofactor>
</comment>
<keyword evidence="4" id="KW-0560">Oxidoreductase</keyword>
<accession>A0A3N0BHY1</accession>
<proteinExistence type="predicted"/>
<evidence type="ECO:0000313" key="6">
    <source>
        <dbReference type="EMBL" id="RNL47183.1"/>
    </source>
</evidence>
<dbReference type="InterPro" id="IPR036188">
    <property type="entry name" value="FAD/NAD-bd_sf"/>
</dbReference>
<dbReference type="GO" id="GO:0033765">
    <property type="term" value="F:steroid dehydrogenase activity, acting on the CH-CH group of donors"/>
    <property type="evidence" value="ECO:0007669"/>
    <property type="project" value="UniProtKB-ARBA"/>
</dbReference>
<dbReference type="InterPro" id="IPR050315">
    <property type="entry name" value="FAD-oxidoreductase_2"/>
</dbReference>
<dbReference type="EMBL" id="QICD01000004">
    <property type="protein sequence ID" value="RNL47183.1"/>
    <property type="molecule type" value="Genomic_DNA"/>
</dbReference>
<dbReference type="Gene3D" id="3.50.50.60">
    <property type="entry name" value="FAD/NAD(P)-binding domain"/>
    <property type="match status" value="1"/>
</dbReference>
<evidence type="ECO:0000256" key="4">
    <source>
        <dbReference type="ARBA" id="ARBA00023002"/>
    </source>
</evidence>
<feature type="domain" description="FAD-dependent oxidoreductase 2 FAD-binding" evidence="5">
    <location>
        <begin position="55"/>
        <end position="529"/>
    </location>
</feature>
<gene>
    <name evidence="6" type="ORF">DMP08_03710</name>
</gene>
<evidence type="ECO:0000259" key="5">
    <source>
        <dbReference type="Pfam" id="PF00890"/>
    </source>
</evidence>